<gene>
    <name evidence="1" type="ORF">LSINAPIS_LOCUS13348</name>
</gene>
<protein>
    <submittedName>
        <fullName evidence="1">Uncharacterized protein</fullName>
    </submittedName>
</protein>
<organism evidence="1 2">
    <name type="scientific">Leptidea sinapis</name>
    <dbReference type="NCBI Taxonomy" id="189913"/>
    <lineage>
        <taxon>Eukaryota</taxon>
        <taxon>Metazoa</taxon>
        <taxon>Ecdysozoa</taxon>
        <taxon>Arthropoda</taxon>
        <taxon>Hexapoda</taxon>
        <taxon>Insecta</taxon>
        <taxon>Pterygota</taxon>
        <taxon>Neoptera</taxon>
        <taxon>Endopterygota</taxon>
        <taxon>Lepidoptera</taxon>
        <taxon>Glossata</taxon>
        <taxon>Ditrysia</taxon>
        <taxon>Papilionoidea</taxon>
        <taxon>Pieridae</taxon>
        <taxon>Dismorphiinae</taxon>
        <taxon>Leptidea</taxon>
    </lineage>
</organism>
<proteinExistence type="predicted"/>
<sequence>MNGDKAVECSYRACTQNCDATSHRKNLRAPSTHRKNLRIDSHRAFLRSCVTLVDAILVRSGTACGQDVFQQLLNLSRNLWILEVILQCMRVLLHLVQNTAHCWITEYGLYIRICHCTFADLIRGTNLTLPYTST</sequence>
<dbReference type="AlphaFoldDB" id="A0A5E4QZ34"/>
<keyword evidence="2" id="KW-1185">Reference proteome</keyword>
<name>A0A5E4QZ34_9NEOP</name>
<evidence type="ECO:0000313" key="1">
    <source>
        <dbReference type="EMBL" id="VVD03332.1"/>
    </source>
</evidence>
<dbReference type="Proteomes" id="UP000324832">
    <property type="component" value="Unassembled WGS sequence"/>
</dbReference>
<dbReference type="EMBL" id="FZQP02006666">
    <property type="protein sequence ID" value="VVD03332.1"/>
    <property type="molecule type" value="Genomic_DNA"/>
</dbReference>
<reference evidence="1 2" key="1">
    <citation type="submission" date="2017-07" db="EMBL/GenBank/DDBJ databases">
        <authorList>
            <person name="Talla V."/>
            <person name="Backstrom N."/>
        </authorList>
    </citation>
    <scope>NUCLEOTIDE SEQUENCE [LARGE SCALE GENOMIC DNA]</scope>
</reference>
<evidence type="ECO:0000313" key="2">
    <source>
        <dbReference type="Proteomes" id="UP000324832"/>
    </source>
</evidence>
<accession>A0A5E4QZ34</accession>